<dbReference type="GO" id="GO:0006396">
    <property type="term" value="P:RNA processing"/>
    <property type="evidence" value="ECO:0007669"/>
    <property type="project" value="InterPro"/>
</dbReference>
<dbReference type="Pfam" id="PF00588">
    <property type="entry name" value="SpoU_methylase"/>
    <property type="match status" value="1"/>
</dbReference>
<evidence type="ECO:0000313" key="4">
    <source>
        <dbReference type="EMBL" id="ENZ82543.1"/>
    </source>
</evidence>
<dbReference type="SMART" id="SM00967">
    <property type="entry name" value="SpoU_sub_bind"/>
    <property type="match status" value="1"/>
</dbReference>
<comment type="caution">
    <text evidence="4">The sequence shown here is derived from an EMBL/GenBank/DDBJ whole genome shotgun (WGS) entry which is preliminary data.</text>
</comment>
<reference evidence="4 5" key="1">
    <citation type="journal article" date="2013" name="Genome Announc.">
        <title>Draft Genome Sequence for Caulobacter sp. Strain OR37, a Bacterium Tolerant to Heavy Metals.</title>
        <authorList>
            <person name="Utturkar S.M."/>
            <person name="Bollmann A."/>
            <person name="Brzoska R.M."/>
            <person name="Klingeman D.M."/>
            <person name="Epstein S.E."/>
            <person name="Palumbo A.V."/>
            <person name="Brown S.D."/>
        </authorList>
    </citation>
    <scope>NUCLEOTIDE SEQUENCE [LARGE SCALE GENOMIC DNA]</scope>
    <source>
        <strain evidence="4 5">OR37</strain>
    </source>
</reference>
<dbReference type="Gene3D" id="3.30.1330.30">
    <property type="match status" value="1"/>
</dbReference>
<dbReference type="InterPro" id="IPR013123">
    <property type="entry name" value="SpoU_subst-bd"/>
</dbReference>
<evidence type="ECO:0000256" key="1">
    <source>
        <dbReference type="ARBA" id="ARBA00022603"/>
    </source>
</evidence>
<dbReference type="InterPro" id="IPR029028">
    <property type="entry name" value="Alpha/beta_knot_MTases"/>
</dbReference>
<dbReference type="Gene3D" id="3.40.1280.10">
    <property type="match status" value="1"/>
</dbReference>
<dbReference type="SUPFAM" id="SSF75217">
    <property type="entry name" value="alpha/beta knot"/>
    <property type="match status" value="1"/>
</dbReference>
<accession>R0EAN3</accession>
<dbReference type="InterPro" id="IPR029026">
    <property type="entry name" value="tRNA_m1G_MTases_N"/>
</dbReference>
<dbReference type="PANTHER" id="PTHR43191">
    <property type="entry name" value="RRNA METHYLTRANSFERASE 3"/>
    <property type="match status" value="1"/>
</dbReference>
<dbReference type="GO" id="GO:0005737">
    <property type="term" value="C:cytoplasm"/>
    <property type="evidence" value="ECO:0007669"/>
    <property type="project" value="UniProtKB-ARBA"/>
</dbReference>
<name>R0EAN3_CAUVI</name>
<gene>
    <name evidence="4" type="ORF">OR37_01477</name>
</gene>
<keyword evidence="2" id="KW-0808">Transferase</keyword>
<dbReference type="InterPro" id="IPR001537">
    <property type="entry name" value="SpoU_MeTrfase"/>
</dbReference>
<keyword evidence="5" id="KW-1185">Reference proteome</keyword>
<dbReference type="InterPro" id="IPR029064">
    <property type="entry name" value="Ribosomal_eL30-like_sf"/>
</dbReference>
<evidence type="ECO:0000259" key="3">
    <source>
        <dbReference type="SMART" id="SM00967"/>
    </source>
</evidence>
<dbReference type="STRING" id="1292034.OR37_01477"/>
<dbReference type="eggNOG" id="COG0566">
    <property type="taxonomic scope" value="Bacteria"/>
</dbReference>
<dbReference type="RefSeq" id="WP_004617625.1">
    <property type="nucleotide sequence ID" value="NZ_APMP01000006.1"/>
</dbReference>
<sequence length="268" mass="28191">MPQFRVVTDPDDPAVAPFRAIKERDLVGREGLFIAEGETVLRAFVRDAPERVVSLLIDPKRRDKLADIFEGLPDETPVHFADQAVVDAIAGFHLHRGVLAVGRKPSPIAARDLLAGLPERAIVLVLCGIANHDNMGGVYRNAAAFGVDAVLLDADCCDPLYRKAIRVSVGAALSVPTARLARGEDIAALLAAAGFEGLALSPAASEILARVKPSPRAAVLLGAEGPGLAPDLMARARAVGIPMAKGFDSLNVATTSGIVLHHLRFAEA</sequence>
<dbReference type="GO" id="GO:0003723">
    <property type="term" value="F:RNA binding"/>
    <property type="evidence" value="ECO:0007669"/>
    <property type="project" value="InterPro"/>
</dbReference>
<dbReference type="InterPro" id="IPR051259">
    <property type="entry name" value="rRNA_Methyltransferase"/>
</dbReference>
<keyword evidence="1 4" id="KW-0489">Methyltransferase</keyword>
<protein>
    <submittedName>
        <fullName evidence="4">rRNA methylase</fullName>
    </submittedName>
</protein>
<dbReference type="SUPFAM" id="SSF55315">
    <property type="entry name" value="L30e-like"/>
    <property type="match status" value="1"/>
</dbReference>
<organism evidence="4 5">
    <name type="scientific">Caulobacter vibrioides OR37</name>
    <dbReference type="NCBI Taxonomy" id="1292034"/>
    <lineage>
        <taxon>Bacteria</taxon>
        <taxon>Pseudomonadati</taxon>
        <taxon>Pseudomonadota</taxon>
        <taxon>Alphaproteobacteria</taxon>
        <taxon>Caulobacterales</taxon>
        <taxon>Caulobacteraceae</taxon>
        <taxon>Caulobacter</taxon>
    </lineage>
</organism>
<dbReference type="CDD" id="cd18095">
    <property type="entry name" value="SpoU-like_rRNA-MTase"/>
    <property type="match status" value="1"/>
</dbReference>
<dbReference type="GO" id="GO:0032259">
    <property type="term" value="P:methylation"/>
    <property type="evidence" value="ECO:0007669"/>
    <property type="project" value="UniProtKB-KW"/>
</dbReference>
<evidence type="ECO:0000256" key="2">
    <source>
        <dbReference type="ARBA" id="ARBA00022679"/>
    </source>
</evidence>
<dbReference type="OrthoDB" id="3190829at2"/>
<evidence type="ECO:0000313" key="5">
    <source>
        <dbReference type="Proteomes" id="UP000013063"/>
    </source>
</evidence>
<proteinExistence type="predicted"/>
<feature type="domain" description="RNA 2-O ribose methyltransferase substrate binding" evidence="3">
    <location>
        <begin position="34"/>
        <end position="108"/>
    </location>
</feature>
<dbReference type="Proteomes" id="UP000013063">
    <property type="component" value="Unassembled WGS sequence"/>
</dbReference>
<dbReference type="EMBL" id="APMP01000006">
    <property type="protein sequence ID" value="ENZ82543.1"/>
    <property type="molecule type" value="Genomic_DNA"/>
</dbReference>
<dbReference type="PATRIC" id="fig|1292034.3.peg.1464"/>
<dbReference type="AlphaFoldDB" id="R0EAN3"/>
<dbReference type="GO" id="GO:0008173">
    <property type="term" value="F:RNA methyltransferase activity"/>
    <property type="evidence" value="ECO:0007669"/>
    <property type="project" value="InterPro"/>
</dbReference>
<dbReference type="PANTHER" id="PTHR43191:SF12">
    <property type="entry name" value="RRNA METHYLASE"/>
    <property type="match status" value="1"/>
</dbReference>